<evidence type="ECO:0000256" key="1">
    <source>
        <dbReference type="SAM" id="Phobius"/>
    </source>
</evidence>
<dbReference type="InterPro" id="IPR037673">
    <property type="entry name" value="MSC/AndL"/>
</dbReference>
<dbReference type="AlphaFoldDB" id="A0A6C0D0P1"/>
<keyword evidence="1" id="KW-1133">Transmembrane helix</keyword>
<evidence type="ECO:0000313" key="2">
    <source>
        <dbReference type="EMBL" id="QHT10636.1"/>
    </source>
</evidence>
<keyword evidence="1" id="KW-0812">Transmembrane</keyword>
<name>A0A6C0D0P1_9ZZZZ</name>
<feature type="transmembrane region" description="Helical" evidence="1">
    <location>
        <begin position="33"/>
        <end position="52"/>
    </location>
</feature>
<sequence length="147" mass="16087">MDTKKELADFITNNGIIGVTSGVVIGLVSKDVILSLVQDIVIPIIVILLLKLKIKKLTAYMPNKDNGLNITKFISAVITWILAIICTFIFVQYAFVKLIGAKSISAVSIYQEKQKQAQGKAGEAPTQVQAPGQTGHASEHFQNLYHY</sequence>
<organism evidence="2">
    <name type="scientific">viral metagenome</name>
    <dbReference type="NCBI Taxonomy" id="1070528"/>
    <lineage>
        <taxon>unclassified sequences</taxon>
        <taxon>metagenomes</taxon>
        <taxon>organismal metagenomes</taxon>
    </lineage>
</organism>
<reference evidence="2" key="1">
    <citation type="journal article" date="2020" name="Nature">
        <title>Giant virus diversity and host interactions through global metagenomics.</title>
        <authorList>
            <person name="Schulz F."/>
            <person name="Roux S."/>
            <person name="Paez-Espino D."/>
            <person name="Jungbluth S."/>
            <person name="Walsh D.A."/>
            <person name="Denef V.J."/>
            <person name="McMahon K.D."/>
            <person name="Konstantinidis K.T."/>
            <person name="Eloe-Fadrosh E.A."/>
            <person name="Kyrpides N.C."/>
            <person name="Woyke T."/>
        </authorList>
    </citation>
    <scope>NUCLEOTIDE SEQUENCE</scope>
    <source>
        <strain evidence="2">GVMAG-M-3300023174-107</strain>
    </source>
</reference>
<feature type="transmembrane region" description="Helical" evidence="1">
    <location>
        <begin position="7"/>
        <end position="27"/>
    </location>
</feature>
<dbReference type="InterPro" id="IPR036019">
    <property type="entry name" value="MscL_channel"/>
</dbReference>
<proteinExistence type="predicted"/>
<keyword evidence="1" id="KW-0472">Membrane</keyword>
<dbReference type="Pfam" id="PF01741">
    <property type="entry name" value="MscL"/>
    <property type="match status" value="1"/>
</dbReference>
<feature type="transmembrane region" description="Helical" evidence="1">
    <location>
        <begin position="73"/>
        <end position="95"/>
    </location>
</feature>
<dbReference type="SUPFAM" id="SSF81330">
    <property type="entry name" value="Gated mechanosensitive channel"/>
    <property type="match status" value="1"/>
</dbReference>
<accession>A0A6C0D0P1</accession>
<dbReference type="Gene3D" id="1.10.1200.120">
    <property type="entry name" value="Large-conductance mechanosensitive channel, MscL, domain 1"/>
    <property type="match status" value="1"/>
</dbReference>
<dbReference type="EMBL" id="MN739523">
    <property type="protein sequence ID" value="QHT10636.1"/>
    <property type="molecule type" value="Genomic_DNA"/>
</dbReference>
<protein>
    <submittedName>
        <fullName evidence="2">Uncharacterized protein</fullName>
    </submittedName>
</protein>